<organism evidence="2 3">
    <name type="scientific">Eutypa lata (strain UCR-EL1)</name>
    <name type="common">Grapevine dieback disease fungus</name>
    <name type="synonym">Eutypa armeniacae</name>
    <dbReference type="NCBI Taxonomy" id="1287681"/>
    <lineage>
        <taxon>Eukaryota</taxon>
        <taxon>Fungi</taxon>
        <taxon>Dikarya</taxon>
        <taxon>Ascomycota</taxon>
        <taxon>Pezizomycotina</taxon>
        <taxon>Sordariomycetes</taxon>
        <taxon>Xylariomycetidae</taxon>
        <taxon>Xylariales</taxon>
        <taxon>Diatrypaceae</taxon>
        <taxon>Eutypa</taxon>
    </lineage>
</organism>
<keyword evidence="3" id="KW-1185">Reference proteome</keyword>
<sequence>MLAARVLAQGRMPIVRSFQHTARRAQQTQGARSSDWGRIVKSRANQALIYFPGLALVLGWPLVASKMMDGRM</sequence>
<protein>
    <submittedName>
        <fullName evidence="2">Uncharacterized protein</fullName>
    </submittedName>
</protein>
<keyword evidence="1" id="KW-0812">Transmembrane</keyword>
<evidence type="ECO:0000313" key="2">
    <source>
        <dbReference type="EMBL" id="EMR64296.1"/>
    </source>
</evidence>
<evidence type="ECO:0000256" key="1">
    <source>
        <dbReference type="SAM" id="Phobius"/>
    </source>
</evidence>
<keyword evidence="1" id="KW-0472">Membrane</keyword>
<dbReference type="EMBL" id="KB707096">
    <property type="protein sequence ID" value="EMR64296.1"/>
    <property type="molecule type" value="Genomic_DNA"/>
</dbReference>
<accession>M7T393</accession>
<dbReference type="Proteomes" id="UP000012174">
    <property type="component" value="Unassembled WGS sequence"/>
</dbReference>
<keyword evidence="1" id="KW-1133">Transmembrane helix</keyword>
<feature type="transmembrane region" description="Helical" evidence="1">
    <location>
        <begin position="47"/>
        <end position="64"/>
    </location>
</feature>
<dbReference type="eggNOG" id="ENOG502T75R">
    <property type="taxonomic scope" value="Eukaryota"/>
</dbReference>
<name>M7T393_EUTLA</name>
<dbReference type="HOGENOM" id="CLU_2722224_0_0_1"/>
<dbReference type="AlphaFoldDB" id="M7T393"/>
<dbReference type="OrthoDB" id="4829316at2759"/>
<reference evidence="3" key="1">
    <citation type="journal article" date="2013" name="Genome Announc.">
        <title>Draft genome sequence of the grapevine dieback fungus Eutypa lata UCR-EL1.</title>
        <authorList>
            <person name="Blanco-Ulate B."/>
            <person name="Rolshausen P.E."/>
            <person name="Cantu D."/>
        </authorList>
    </citation>
    <scope>NUCLEOTIDE SEQUENCE [LARGE SCALE GENOMIC DNA]</scope>
    <source>
        <strain evidence="3">UCR-EL1</strain>
    </source>
</reference>
<dbReference type="KEGG" id="ela:UCREL1_8718"/>
<evidence type="ECO:0000313" key="3">
    <source>
        <dbReference type="Proteomes" id="UP000012174"/>
    </source>
</evidence>
<gene>
    <name evidence="2" type="ORF">UCREL1_8718</name>
</gene>
<proteinExistence type="predicted"/>